<keyword evidence="5 9" id="KW-0812">Transmembrane</keyword>
<feature type="compositionally biased region" description="Basic and acidic residues" evidence="8">
    <location>
        <begin position="11"/>
        <end position="24"/>
    </location>
</feature>
<evidence type="ECO:0000256" key="7">
    <source>
        <dbReference type="ARBA" id="ARBA00023136"/>
    </source>
</evidence>
<dbReference type="AlphaFoldDB" id="A0AAF0DK99"/>
<evidence type="ECO:0000313" key="10">
    <source>
        <dbReference type="EMBL" id="WEW60300.1"/>
    </source>
</evidence>
<dbReference type="InterPro" id="IPR004695">
    <property type="entry name" value="SLAC1/Mae1/Ssu1/TehA"/>
</dbReference>
<evidence type="ECO:0000256" key="9">
    <source>
        <dbReference type="SAM" id="Phobius"/>
    </source>
</evidence>
<keyword evidence="6 9" id="KW-1133">Transmembrane helix</keyword>
<keyword evidence="7 9" id="KW-0472">Membrane</keyword>
<dbReference type="GO" id="GO:0005886">
    <property type="term" value="C:plasma membrane"/>
    <property type="evidence" value="ECO:0007669"/>
    <property type="project" value="UniProtKB-SubCell"/>
</dbReference>
<feature type="transmembrane region" description="Helical" evidence="9">
    <location>
        <begin position="161"/>
        <end position="186"/>
    </location>
</feature>
<evidence type="ECO:0000256" key="8">
    <source>
        <dbReference type="SAM" id="MobiDB-lite"/>
    </source>
</evidence>
<feature type="transmembrane region" description="Helical" evidence="9">
    <location>
        <begin position="132"/>
        <end position="155"/>
    </location>
</feature>
<comment type="similarity">
    <text evidence="2">Belongs to the tellurite-resistance/dicarboxylate transporter (TDT) family.</text>
</comment>
<organism evidence="10 11">
    <name type="scientific">Emydomyces testavorans</name>
    <dbReference type="NCBI Taxonomy" id="2070801"/>
    <lineage>
        <taxon>Eukaryota</taxon>
        <taxon>Fungi</taxon>
        <taxon>Dikarya</taxon>
        <taxon>Ascomycota</taxon>
        <taxon>Pezizomycotina</taxon>
        <taxon>Eurotiomycetes</taxon>
        <taxon>Eurotiomycetidae</taxon>
        <taxon>Onygenales</taxon>
        <taxon>Nannizziopsiaceae</taxon>
        <taxon>Emydomyces</taxon>
    </lineage>
</organism>
<feature type="compositionally biased region" description="Low complexity" evidence="8">
    <location>
        <begin position="1"/>
        <end position="10"/>
    </location>
</feature>
<dbReference type="Proteomes" id="UP001219355">
    <property type="component" value="Chromosome 4"/>
</dbReference>
<proteinExistence type="inferred from homology"/>
<dbReference type="PANTHER" id="PTHR31686:SF1">
    <property type="entry name" value="SULFITE EFFLUX PUMP SSU1"/>
    <property type="match status" value="1"/>
</dbReference>
<dbReference type="Pfam" id="PF03595">
    <property type="entry name" value="SLAC1"/>
    <property type="match status" value="1"/>
</dbReference>
<protein>
    <submittedName>
        <fullName evidence="10">Plasma membrane sulfite pump involved in sulfite metabolism</fullName>
    </submittedName>
</protein>
<gene>
    <name evidence="10" type="primary">SSU1_1</name>
    <name evidence="10" type="ORF">PRK78_005785</name>
</gene>
<sequence length="187" mass="21528">MKRSNSSSESSMEKGRSAKTEDTSAGRTGRTTLFPPDYDSYPQEKKPRRRDDWIAIANFHPGWFAANMGTGIVSILLERLPFQFPGLHYVAVAIWLLNIALFTLFLIISILRYTIWPEKFKQMLQHPAHSMLLGTFPMGFATIINMTVFVCVPMWGEWVAMMAWVLWWIDAAVSIFTCYYVPFVLYV</sequence>
<accession>A0AAF0DK99</accession>
<reference evidence="10" key="1">
    <citation type="submission" date="2023-03" db="EMBL/GenBank/DDBJ databases">
        <title>Emydomyces testavorans Genome Sequence.</title>
        <authorList>
            <person name="Hoyer L."/>
        </authorList>
    </citation>
    <scope>NUCLEOTIDE SEQUENCE</scope>
    <source>
        <strain evidence="10">16-2883</strain>
    </source>
</reference>
<name>A0AAF0DK99_9EURO</name>
<feature type="region of interest" description="Disordered" evidence="8">
    <location>
        <begin position="1"/>
        <end position="45"/>
    </location>
</feature>
<evidence type="ECO:0000256" key="3">
    <source>
        <dbReference type="ARBA" id="ARBA00022448"/>
    </source>
</evidence>
<dbReference type="EMBL" id="CP120630">
    <property type="protein sequence ID" value="WEW60300.1"/>
    <property type="molecule type" value="Genomic_DNA"/>
</dbReference>
<feature type="transmembrane region" description="Helical" evidence="9">
    <location>
        <begin position="53"/>
        <end position="77"/>
    </location>
</feature>
<evidence type="ECO:0000256" key="4">
    <source>
        <dbReference type="ARBA" id="ARBA00022475"/>
    </source>
</evidence>
<dbReference type="InterPro" id="IPR051629">
    <property type="entry name" value="Sulfite_efflux_TDT"/>
</dbReference>
<keyword evidence="4" id="KW-1003">Cell membrane</keyword>
<feature type="transmembrane region" description="Helical" evidence="9">
    <location>
        <begin position="89"/>
        <end position="111"/>
    </location>
</feature>
<dbReference type="PANTHER" id="PTHR31686">
    <property type="match status" value="1"/>
</dbReference>
<evidence type="ECO:0000256" key="5">
    <source>
        <dbReference type="ARBA" id="ARBA00022692"/>
    </source>
</evidence>
<dbReference type="InterPro" id="IPR038665">
    <property type="entry name" value="Voltage-dep_anion_channel_sf"/>
</dbReference>
<evidence type="ECO:0000313" key="11">
    <source>
        <dbReference type="Proteomes" id="UP001219355"/>
    </source>
</evidence>
<keyword evidence="11" id="KW-1185">Reference proteome</keyword>
<evidence type="ECO:0000256" key="6">
    <source>
        <dbReference type="ARBA" id="ARBA00022989"/>
    </source>
</evidence>
<evidence type="ECO:0000256" key="1">
    <source>
        <dbReference type="ARBA" id="ARBA00004651"/>
    </source>
</evidence>
<keyword evidence="3" id="KW-0813">Transport</keyword>
<evidence type="ECO:0000256" key="2">
    <source>
        <dbReference type="ARBA" id="ARBA00008566"/>
    </source>
</evidence>
<dbReference type="GO" id="GO:0000319">
    <property type="term" value="F:sulfite transmembrane transporter activity"/>
    <property type="evidence" value="ECO:0007669"/>
    <property type="project" value="TreeGrafter"/>
</dbReference>
<comment type="subcellular location">
    <subcellularLocation>
        <location evidence="1">Cell membrane</location>
        <topology evidence="1">Multi-pass membrane protein</topology>
    </subcellularLocation>
</comment>
<dbReference type="Gene3D" id="1.50.10.150">
    <property type="entry name" value="Voltage-dependent anion channel"/>
    <property type="match status" value="1"/>
</dbReference>